<dbReference type="InterPro" id="IPR013083">
    <property type="entry name" value="Znf_RING/FYVE/PHD"/>
</dbReference>
<reference evidence="8 9" key="1">
    <citation type="journal article" date="2024" name="Nat. Commun.">
        <title>Phylogenomics reveals the evolutionary origins of lichenization in chlorophyte algae.</title>
        <authorList>
            <person name="Puginier C."/>
            <person name="Libourel C."/>
            <person name="Otte J."/>
            <person name="Skaloud P."/>
            <person name="Haon M."/>
            <person name="Grisel S."/>
            <person name="Petersen M."/>
            <person name="Berrin J.G."/>
            <person name="Delaux P.M."/>
            <person name="Dal Grande F."/>
            <person name="Keller J."/>
        </authorList>
    </citation>
    <scope>NUCLEOTIDE SEQUENCE [LARGE SCALE GENOMIC DNA]</scope>
    <source>
        <strain evidence="8 9">SAG 245.80</strain>
    </source>
</reference>
<feature type="region of interest" description="Disordered" evidence="6">
    <location>
        <begin position="188"/>
        <end position="232"/>
    </location>
</feature>
<protein>
    <recommendedName>
        <fullName evidence="7">RING-type domain-containing protein</fullName>
    </recommendedName>
</protein>
<dbReference type="GO" id="GO:0005634">
    <property type="term" value="C:nucleus"/>
    <property type="evidence" value="ECO:0007669"/>
    <property type="project" value="TreeGrafter"/>
</dbReference>
<accession>A0AAW1SCG3</accession>
<feature type="compositionally biased region" description="Low complexity" evidence="6">
    <location>
        <begin position="81"/>
        <end position="101"/>
    </location>
</feature>
<dbReference type="GO" id="GO:0006511">
    <property type="term" value="P:ubiquitin-dependent protein catabolic process"/>
    <property type="evidence" value="ECO:0007669"/>
    <property type="project" value="TreeGrafter"/>
</dbReference>
<feature type="region of interest" description="Disordered" evidence="6">
    <location>
        <begin position="1"/>
        <end position="34"/>
    </location>
</feature>
<evidence type="ECO:0000256" key="5">
    <source>
        <dbReference type="SAM" id="Coils"/>
    </source>
</evidence>
<sequence>MAALAGGSTDDGVIDLSAVPSPRTSDHAGAAFDRGCQGAASTRLLWGELEAEGPPRWRQSRRRSQLGRAAGSPLPPPLLPPAAVASPARSRARPATTAAGHAALRRALAQATAAAAVATEGAHESGGARLVRRMQARELAESEEGTVLRRMQEREDAMAVASELLREEEDNELARRMEELEALERASGWDAAPGPWGPHGPWGPPPSSAWRDGPRRGEPGGAGSRPRFPQRRRAWAPGALAEATMGMLSEDALFAGMRFMPARAAPGMAGDHLAAVHEAFARMSAQRLPPQLLFSDRDFTEADYEMLLALDEGVENRRGATADAIDNIPTTVVGAAGPAQEEGKDTRCPICLEELVAGAVLRRLACGHTSFHRACIDRWLAQKACCPICQRPPV</sequence>
<evidence type="ECO:0000256" key="3">
    <source>
        <dbReference type="ARBA" id="ARBA00022833"/>
    </source>
</evidence>
<keyword evidence="3" id="KW-0862">Zinc</keyword>
<organism evidence="8 9">
    <name type="scientific">Elliptochloris bilobata</name>
    <dbReference type="NCBI Taxonomy" id="381761"/>
    <lineage>
        <taxon>Eukaryota</taxon>
        <taxon>Viridiplantae</taxon>
        <taxon>Chlorophyta</taxon>
        <taxon>core chlorophytes</taxon>
        <taxon>Trebouxiophyceae</taxon>
        <taxon>Trebouxiophyceae incertae sedis</taxon>
        <taxon>Elliptochloris clade</taxon>
        <taxon>Elliptochloris</taxon>
    </lineage>
</organism>
<feature type="domain" description="RING-type" evidence="7">
    <location>
        <begin position="348"/>
        <end position="390"/>
    </location>
</feature>
<feature type="region of interest" description="Disordered" evidence="6">
    <location>
        <begin position="46"/>
        <end position="101"/>
    </location>
</feature>
<evidence type="ECO:0000259" key="7">
    <source>
        <dbReference type="PROSITE" id="PS50089"/>
    </source>
</evidence>
<keyword evidence="5" id="KW-0175">Coiled coil</keyword>
<evidence type="ECO:0000256" key="1">
    <source>
        <dbReference type="ARBA" id="ARBA00022723"/>
    </source>
</evidence>
<dbReference type="InterPro" id="IPR051834">
    <property type="entry name" value="RING_finger_E3_ligase"/>
</dbReference>
<keyword evidence="1" id="KW-0479">Metal-binding</keyword>
<dbReference type="GO" id="GO:0061630">
    <property type="term" value="F:ubiquitin protein ligase activity"/>
    <property type="evidence" value="ECO:0007669"/>
    <property type="project" value="TreeGrafter"/>
</dbReference>
<evidence type="ECO:0000256" key="4">
    <source>
        <dbReference type="PROSITE-ProRule" id="PRU00175"/>
    </source>
</evidence>
<feature type="coiled-coil region" evidence="5">
    <location>
        <begin position="151"/>
        <end position="186"/>
    </location>
</feature>
<comment type="caution">
    <text evidence="8">The sequence shown here is derived from an EMBL/GenBank/DDBJ whole genome shotgun (WGS) entry which is preliminary data.</text>
</comment>
<dbReference type="Pfam" id="PF13639">
    <property type="entry name" value="zf-RING_2"/>
    <property type="match status" value="1"/>
</dbReference>
<gene>
    <name evidence="8" type="ORF">WJX81_005373</name>
</gene>
<dbReference type="EMBL" id="JALJOU010000006">
    <property type="protein sequence ID" value="KAK9843486.1"/>
    <property type="molecule type" value="Genomic_DNA"/>
</dbReference>
<dbReference type="InterPro" id="IPR001841">
    <property type="entry name" value="Znf_RING"/>
</dbReference>
<keyword evidence="9" id="KW-1185">Reference proteome</keyword>
<dbReference type="PANTHER" id="PTHR45931:SF3">
    <property type="entry name" value="RING ZINC FINGER-CONTAINING PROTEIN"/>
    <property type="match status" value="1"/>
</dbReference>
<feature type="compositionally biased region" description="Pro residues" evidence="6">
    <location>
        <begin position="195"/>
        <end position="207"/>
    </location>
</feature>
<dbReference type="AlphaFoldDB" id="A0AAW1SCG3"/>
<evidence type="ECO:0000256" key="6">
    <source>
        <dbReference type="SAM" id="MobiDB-lite"/>
    </source>
</evidence>
<dbReference type="GO" id="GO:0008270">
    <property type="term" value="F:zinc ion binding"/>
    <property type="evidence" value="ECO:0007669"/>
    <property type="project" value="UniProtKB-KW"/>
</dbReference>
<dbReference type="SUPFAM" id="SSF57850">
    <property type="entry name" value="RING/U-box"/>
    <property type="match status" value="1"/>
</dbReference>
<keyword evidence="2 4" id="KW-0863">Zinc-finger</keyword>
<dbReference type="PANTHER" id="PTHR45931">
    <property type="entry name" value="SI:CH211-59O9.10"/>
    <property type="match status" value="1"/>
</dbReference>
<name>A0AAW1SCG3_9CHLO</name>
<evidence type="ECO:0000256" key="2">
    <source>
        <dbReference type="ARBA" id="ARBA00022771"/>
    </source>
</evidence>
<evidence type="ECO:0000313" key="9">
    <source>
        <dbReference type="Proteomes" id="UP001445335"/>
    </source>
</evidence>
<dbReference type="CDD" id="cd16448">
    <property type="entry name" value="RING-H2"/>
    <property type="match status" value="1"/>
</dbReference>
<dbReference type="SMART" id="SM00184">
    <property type="entry name" value="RING"/>
    <property type="match status" value="1"/>
</dbReference>
<proteinExistence type="predicted"/>
<evidence type="ECO:0000313" key="8">
    <source>
        <dbReference type="EMBL" id="KAK9843486.1"/>
    </source>
</evidence>
<dbReference type="Gene3D" id="3.30.40.10">
    <property type="entry name" value="Zinc/RING finger domain, C3HC4 (zinc finger)"/>
    <property type="match status" value="1"/>
</dbReference>
<dbReference type="Proteomes" id="UP001445335">
    <property type="component" value="Unassembled WGS sequence"/>
</dbReference>
<dbReference type="PROSITE" id="PS50089">
    <property type="entry name" value="ZF_RING_2"/>
    <property type="match status" value="1"/>
</dbReference>